<evidence type="ECO:0000256" key="1">
    <source>
        <dbReference type="SAM" id="MobiDB-lite"/>
    </source>
</evidence>
<dbReference type="EMBL" id="CAAALY010017110">
    <property type="protein sequence ID" value="VEL13223.1"/>
    <property type="molecule type" value="Genomic_DNA"/>
</dbReference>
<keyword evidence="3" id="KW-1185">Reference proteome</keyword>
<feature type="region of interest" description="Disordered" evidence="1">
    <location>
        <begin position="1"/>
        <end position="33"/>
    </location>
</feature>
<proteinExistence type="predicted"/>
<dbReference type="AlphaFoldDB" id="A0A448WJF2"/>
<evidence type="ECO:0000313" key="2">
    <source>
        <dbReference type="EMBL" id="VEL13223.1"/>
    </source>
</evidence>
<protein>
    <submittedName>
        <fullName evidence="2">Uncharacterized protein</fullName>
    </submittedName>
</protein>
<gene>
    <name evidence="2" type="ORF">PXEA_LOCUS6663</name>
</gene>
<sequence>MLTAAGGNSGSSGGSGAAGRRHGHQSVRHTGSGQTAYLSAAPTTFAGPYPPQAQGHHLPRIPMPNTGQLEMAGMPGPAYNQTPNLQQQQLQPGSLQQVYPQPHLYATSMGPAGTLCVFARTKSISTRTARTVLHHCWLSQASVGLPGRRIGSAYAHRTNGFDTVTPAPWTFVINSIDIDTSKKYG</sequence>
<accession>A0A448WJF2</accession>
<name>A0A448WJF2_9PLAT</name>
<comment type="caution">
    <text evidence="2">The sequence shown here is derived from an EMBL/GenBank/DDBJ whole genome shotgun (WGS) entry which is preliminary data.</text>
</comment>
<organism evidence="2 3">
    <name type="scientific">Protopolystoma xenopodis</name>
    <dbReference type="NCBI Taxonomy" id="117903"/>
    <lineage>
        <taxon>Eukaryota</taxon>
        <taxon>Metazoa</taxon>
        <taxon>Spiralia</taxon>
        <taxon>Lophotrochozoa</taxon>
        <taxon>Platyhelminthes</taxon>
        <taxon>Monogenea</taxon>
        <taxon>Polyopisthocotylea</taxon>
        <taxon>Polystomatidea</taxon>
        <taxon>Polystomatidae</taxon>
        <taxon>Protopolystoma</taxon>
    </lineage>
</organism>
<evidence type="ECO:0000313" key="3">
    <source>
        <dbReference type="Proteomes" id="UP000784294"/>
    </source>
</evidence>
<reference evidence="2" key="1">
    <citation type="submission" date="2018-11" db="EMBL/GenBank/DDBJ databases">
        <authorList>
            <consortium name="Pathogen Informatics"/>
        </authorList>
    </citation>
    <scope>NUCLEOTIDE SEQUENCE</scope>
</reference>
<feature type="compositionally biased region" description="Gly residues" evidence="1">
    <location>
        <begin position="7"/>
        <end position="17"/>
    </location>
</feature>
<dbReference type="Proteomes" id="UP000784294">
    <property type="component" value="Unassembled WGS sequence"/>
</dbReference>